<comment type="catalytic activity">
    <reaction evidence="1">
        <text>ATP + protein L-histidine = ADP + protein N-phospho-L-histidine.</text>
        <dbReference type="EC" id="2.7.13.3"/>
    </reaction>
</comment>
<accession>A0A975DJK4</accession>
<keyword evidence="9" id="KW-0547">Nucleotide-binding</keyword>
<dbReference type="EC" id="2.7.13.3" evidence="3"/>
<evidence type="ECO:0000256" key="7">
    <source>
        <dbReference type="ARBA" id="ARBA00022679"/>
    </source>
</evidence>
<keyword evidence="14 16" id="KW-0472">Membrane</keyword>
<keyword evidence="6" id="KW-0597">Phosphoprotein</keyword>
<evidence type="ECO:0000256" key="11">
    <source>
        <dbReference type="ARBA" id="ARBA00022840"/>
    </source>
</evidence>
<keyword evidence="4" id="KW-1003">Cell membrane</keyword>
<name>A0A975DJK4_9GAMM</name>
<keyword evidence="11" id="KW-0067">ATP-binding</keyword>
<evidence type="ECO:0000256" key="2">
    <source>
        <dbReference type="ARBA" id="ARBA00004429"/>
    </source>
</evidence>
<keyword evidence="10" id="KW-0418">Kinase</keyword>
<keyword evidence="7" id="KW-0808">Transferase</keyword>
<evidence type="ECO:0000256" key="12">
    <source>
        <dbReference type="ARBA" id="ARBA00022989"/>
    </source>
</evidence>
<evidence type="ECO:0000256" key="1">
    <source>
        <dbReference type="ARBA" id="ARBA00000085"/>
    </source>
</evidence>
<evidence type="ECO:0000256" key="9">
    <source>
        <dbReference type="ARBA" id="ARBA00022741"/>
    </source>
</evidence>
<dbReference type="SMART" id="SM00388">
    <property type="entry name" value="HisKA"/>
    <property type="match status" value="1"/>
</dbReference>
<dbReference type="Pfam" id="PF00512">
    <property type="entry name" value="HisKA"/>
    <property type="match status" value="1"/>
</dbReference>
<dbReference type="AlphaFoldDB" id="A0A975DJK4"/>
<dbReference type="KEGG" id="pxi:J5O05_19720"/>
<dbReference type="Gene3D" id="1.10.287.130">
    <property type="match status" value="1"/>
</dbReference>
<keyword evidence="5" id="KW-0997">Cell inner membrane</keyword>
<geneLocation type="plasmid" evidence="18 19">
    <name>unnamed5</name>
</geneLocation>
<organism evidence="18 19">
    <name type="scientific">Pseudoalteromonas xiamenensis</name>
    <dbReference type="NCBI Taxonomy" id="882626"/>
    <lineage>
        <taxon>Bacteria</taxon>
        <taxon>Pseudomonadati</taxon>
        <taxon>Pseudomonadota</taxon>
        <taxon>Gammaproteobacteria</taxon>
        <taxon>Alteromonadales</taxon>
        <taxon>Pseudoalteromonadaceae</taxon>
        <taxon>Pseudoalteromonas</taxon>
    </lineage>
</organism>
<dbReference type="PANTHER" id="PTHR43065">
    <property type="entry name" value="SENSOR HISTIDINE KINASE"/>
    <property type="match status" value="1"/>
</dbReference>
<dbReference type="RefSeq" id="WP_208844670.1">
    <property type="nucleotide sequence ID" value="NZ_CP072135.1"/>
</dbReference>
<dbReference type="Proteomes" id="UP000664904">
    <property type="component" value="Plasmid unnamed5"/>
</dbReference>
<evidence type="ECO:0000256" key="13">
    <source>
        <dbReference type="ARBA" id="ARBA00023012"/>
    </source>
</evidence>
<evidence type="ECO:0000259" key="17">
    <source>
        <dbReference type="SMART" id="SM00388"/>
    </source>
</evidence>
<dbReference type="FunFam" id="1.10.287.130:FF:000049">
    <property type="entry name" value="C4-dicarboxylate transport sensor protein DctB"/>
    <property type="match status" value="1"/>
</dbReference>
<dbReference type="CDD" id="cd00082">
    <property type="entry name" value="HisKA"/>
    <property type="match status" value="1"/>
</dbReference>
<protein>
    <recommendedName>
        <fullName evidence="15">C4-dicarboxylate transport sensor protein DctB</fullName>
        <ecNumber evidence="3">2.7.13.3</ecNumber>
    </recommendedName>
</protein>
<dbReference type="Gene3D" id="3.30.565.10">
    <property type="entry name" value="Histidine kinase-like ATPase, C-terminal domain"/>
    <property type="match status" value="1"/>
</dbReference>
<dbReference type="InterPro" id="IPR003661">
    <property type="entry name" value="HisK_dim/P_dom"/>
</dbReference>
<dbReference type="GO" id="GO:0005886">
    <property type="term" value="C:plasma membrane"/>
    <property type="evidence" value="ECO:0007669"/>
    <property type="project" value="UniProtKB-SubCell"/>
</dbReference>
<feature type="domain" description="Signal transduction histidine kinase dimerisation/phosphoacceptor" evidence="17">
    <location>
        <begin position="192"/>
        <end position="260"/>
    </location>
</feature>
<evidence type="ECO:0000256" key="5">
    <source>
        <dbReference type="ARBA" id="ARBA00022519"/>
    </source>
</evidence>
<evidence type="ECO:0000256" key="16">
    <source>
        <dbReference type="SAM" id="Phobius"/>
    </source>
</evidence>
<evidence type="ECO:0000313" key="19">
    <source>
        <dbReference type="Proteomes" id="UP000664904"/>
    </source>
</evidence>
<keyword evidence="12 16" id="KW-1133">Transmembrane helix</keyword>
<reference evidence="18" key="1">
    <citation type="submission" date="2021-03" db="EMBL/GenBank/DDBJ databases">
        <title>Complete Genome of Pseudoalteromonas xiamenensis STKMTI.2, a new potential marine bacterium producing anti-Vibrio compounds.</title>
        <authorList>
            <person name="Handayani D.P."/>
            <person name="Isnansetyo A."/>
            <person name="Istiqomah I."/>
            <person name="Jumina J."/>
        </authorList>
    </citation>
    <scope>NUCLEOTIDE SEQUENCE</scope>
    <source>
        <strain evidence="18">STKMTI.2</strain>
        <plasmid evidence="18">unnamed5</plasmid>
    </source>
</reference>
<dbReference type="PANTHER" id="PTHR43065:SF46">
    <property type="entry name" value="C4-DICARBOXYLATE TRANSPORT SENSOR PROTEIN DCTB"/>
    <property type="match status" value="1"/>
</dbReference>
<dbReference type="SUPFAM" id="SSF55874">
    <property type="entry name" value="ATPase domain of HSP90 chaperone/DNA topoisomerase II/histidine kinase"/>
    <property type="match status" value="1"/>
</dbReference>
<dbReference type="EMBL" id="CP072135">
    <property type="protein sequence ID" value="QTH73051.1"/>
    <property type="molecule type" value="Genomic_DNA"/>
</dbReference>
<proteinExistence type="predicted"/>
<evidence type="ECO:0000313" key="18">
    <source>
        <dbReference type="EMBL" id="QTH73051.1"/>
    </source>
</evidence>
<keyword evidence="19" id="KW-1185">Reference proteome</keyword>
<dbReference type="InterPro" id="IPR036097">
    <property type="entry name" value="HisK_dim/P_sf"/>
</dbReference>
<dbReference type="GO" id="GO:0000155">
    <property type="term" value="F:phosphorelay sensor kinase activity"/>
    <property type="evidence" value="ECO:0007669"/>
    <property type="project" value="InterPro"/>
</dbReference>
<keyword evidence="8 16" id="KW-0812">Transmembrane</keyword>
<evidence type="ECO:0000256" key="8">
    <source>
        <dbReference type="ARBA" id="ARBA00022692"/>
    </source>
</evidence>
<evidence type="ECO:0000256" key="14">
    <source>
        <dbReference type="ARBA" id="ARBA00023136"/>
    </source>
</evidence>
<evidence type="ECO:0000256" key="10">
    <source>
        <dbReference type="ARBA" id="ARBA00022777"/>
    </source>
</evidence>
<keyword evidence="18" id="KW-0614">Plasmid</keyword>
<dbReference type="Gene3D" id="3.30.450.20">
    <property type="entry name" value="PAS domain"/>
    <property type="match status" value="1"/>
</dbReference>
<sequence>MEFAVGLRSNLRGFYFSQAITQAEQFTGVAVIKVNVNQFETDEAQLDTGESSHFAILSESNEIYASDVESWRLKNKSEFLEPCLNEKKAPLCYLNIEERRYLSFAFPLLGLKAKLVYMRDITDLPKAQWPRLGIATLIFIVFIWLVRSIYKRVTQYQRLIAGRRDLELKVQERTQKLEQTQAALIRAAKLATIGQLSASINHEINQPLSAISTYLASTKRLIVKAQYTTALDNVELIEGLMERVSRIVTQLRQFSQTTENKMQYFELQPLIHNALVIAGPELKRCEIDTQINVDPVMVWVDPFKFEQVLVNLFTNARTRWKRVPLKRCV</sequence>
<evidence type="ECO:0000256" key="15">
    <source>
        <dbReference type="ARBA" id="ARBA00073143"/>
    </source>
</evidence>
<comment type="subcellular location">
    <subcellularLocation>
        <location evidence="2">Cell inner membrane</location>
        <topology evidence="2">Multi-pass membrane protein</topology>
    </subcellularLocation>
</comment>
<dbReference type="GO" id="GO:0005524">
    <property type="term" value="F:ATP binding"/>
    <property type="evidence" value="ECO:0007669"/>
    <property type="project" value="UniProtKB-KW"/>
</dbReference>
<dbReference type="InterPro" id="IPR036890">
    <property type="entry name" value="HATPase_C_sf"/>
</dbReference>
<evidence type="ECO:0000256" key="3">
    <source>
        <dbReference type="ARBA" id="ARBA00012438"/>
    </source>
</evidence>
<evidence type="ECO:0000256" key="6">
    <source>
        <dbReference type="ARBA" id="ARBA00022553"/>
    </source>
</evidence>
<gene>
    <name evidence="18" type="ORF">J5O05_19720</name>
</gene>
<keyword evidence="13" id="KW-0902">Two-component regulatory system</keyword>
<feature type="transmembrane region" description="Helical" evidence="16">
    <location>
        <begin position="129"/>
        <end position="150"/>
    </location>
</feature>
<evidence type="ECO:0000256" key="4">
    <source>
        <dbReference type="ARBA" id="ARBA00022475"/>
    </source>
</evidence>
<dbReference type="SUPFAM" id="SSF47384">
    <property type="entry name" value="Homodimeric domain of signal transducing histidine kinase"/>
    <property type="match status" value="1"/>
</dbReference>